<dbReference type="InterPro" id="IPR040015">
    <property type="entry name" value="UBL3-like"/>
</dbReference>
<gene>
    <name evidence="3" type="ORF">M427DRAFT_58059</name>
</gene>
<evidence type="ECO:0000313" key="3">
    <source>
        <dbReference type="EMBL" id="KXS13810.1"/>
    </source>
</evidence>
<dbReference type="EMBL" id="KQ965773">
    <property type="protein sequence ID" value="KXS13810.1"/>
    <property type="molecule type" value="Genomic_DNA"/>
</dbReference>
<feature type="domain" description="UBL3-like ubiquitin" evidence="2">
    <location>
        <begin position="35"/>
        <end position="131"/>
    </location>
</feature>
<evidence type="ECO:0000259" key="2">
    <source>
        <dbReference type="Pfam" id="PF13881"/>
    </source>
</evidence>
<dbReference type="Proteomes" id="UP000070544">
    <property type="component" value="Unassembled WGS sequence"/>
</dbReference>
<evidence type="ECO:0000313" key="4">
    <source>
        <dbReference type="Proteomes" id="UP000070544"/>
    </source>
</evidence>
<sequence length="153" mass="16773">MTSEGEELSASTPNVSAETVPEDTGVVHHDKVPSDQINLRFLLVSGKKTDMFCGPTETIDAVRNKIYQNWPGAWEAEKPANVGQIRILFRGKFLEQFQSTLESHKIPVGQTTTVHLVIRTTVDPQPEAAESEPKAAPPSHPPEAQSSRCCVIL</sequence>
<keyword evidence="4" id="KW-1185">Reference proteome</keyword>
<dbReference type="OMA" id="WPDEWYE"/>
<dbReference type="InterPro" id="IPR029071">
    <property type="entry name" value="Ubiquitin-like_domsf"/>
</dbReference>
<feature type="compositionally biased region" description="Polar residues" evidence="1">
    <location>
        <begin position="8"/>
        <end position="17"/>
    </location>
</feature>
<dbReference type="PANTHER" id="PTHR13169">
    <property type="entry name" value="UBIQUITIN-LIKE PROTEIN 3 HCG-1 PROTEIN"/>
    <property type="match status" value="1"/>
</dbReference>
<organism evidence="3 4">
    <name type="scientific">Gonapodya prolifera (strain JEL478)</name>
    <name type="common">Monoblepharis prolifera</name>
    <dbReference type="NCBI Taxonomy" id="1344416"/>
    <lineage>
        <taxon>Eukaryota</taxon>
        <taxon>Fungi</taxon>
        <taxon>Fungi incertae sedis</taxon>
        <taxon>Chytridiomycota</taxon>
        <taxon>Chytridiomycota incertae sedis</taxon>
        <taxon>Monoblepharidomycetes</taxon>
        <taxon>Monoblepharidales</taxon>
        <taxon>Gonapodyaceae</taxon>
        <taxon>Gonapodya</taxon>
    </lineage>
</organism>
<dbReference type="SUPFAM" id="SSF54236">
    <property type="entry name" value="Ubiquitin-like"/>
    <property type="match status" value="1"/>
</dbReference>
<dbReference type="STRING" id="1344416.A0A139AAN6"/>
<feature type="region of interest" description="Disordered" evidence="1">
    <location>
        <begin position="124"/>
        <end position="147"/>
    </location>
</feature>
<reference evidence="3 4" key="1">
    <citation type="journal article" date="2015" name="Genome Biol. Evol.">
        <title>Phylogenomic analyses indicate that early fungi evolved digesting cell walls of algal ancestors of land plants.</title>
        <authorList>
            <person name="Chang Y."/>
            <person name="Wang S."/>
            <person name="Sekimoto S."/>
            <person name="Aerts A.L."/>
            <person name="Choi C."/>
            <person name="Clum A."/>
            <person name="LaButti K.M."/>
            <person name="Lindquist E.A."/>
            <person name="Yee Ngan C."/>
            <person name="Ohm R.A."/>
            <person name="Salamov A.A."/>
            <person name="Grigoriev I.V."/>
            <person name="Spatafora J.W."/>
            <person name="Berbee M.L."/>
        </authorList>
    </citation>
    <scope>NUCLEOTIDE SEQUENCE [LARGE SCALE GENOMIC DNA]</scope>
    <source>
        <strain evidence="3 4">JEL478</strain>
    </source>
</reference>
<proteinExistence type="predicted"/>
<dbReference type="OrthoDB" id="1043111at2759"/>
<dbReference type="InterPro" id="IPR039540">
    <property type="entry name" value="UBL3-like_ubiquitin_dom"/>
</dbReference>
<accession>A0A139AAN6</accession>
<dbReference type="Gene3D" id="3.10.20.90">
    <property type="entry name" value="Phosphatidylinositol 3-kinase Catalytic Subunit, Chain A, domain 1"/>
    <property type="match status" value="1"/>
</dbReference>
<feature type="region of interest" description="Disordered" evidence="1">
    <location>
        <begin position="1"/>
        <end position="29"/>
    </location>
</feature>
<name>A0A139AAN6_GONPJ</name>
<dbReference type="PANTHER" id="PTHR13169:SF0">
    <property type="entry name" value="UBIQUITIN-LIKE PROTEIN 3"/>
    <property type="match status" value="1"/>
</dbReference>
<protein>
    <recommendedName>
        <fullName evidence="2">UBL3-like ubiquitin domain-containing protein</fullName>
    </recommendedName>
</protein>
<dbReference type="AlphaFoldDB" id="A0A139AAN6"/>
<evidence type="ECO:0000256" key="1">
    <source>
        <dbReference type="SAM" id="MobiDB-lite"/>
    </source>
</evidence>
<dbReference type="Pfam" id="PF13881">
    <property type="entry name" value="Rad60-SLD_2"/>
    <property type="match status" value="1"/>
</dbReference>